<feature type="transmembrane region" description="Helical" evidence="2">
    <location>
        <begin position="496"/>
        <end position="515"/>
    </location>
</feature>
<accession>A0A9W9NX81</accession>
<evidence type="ECO:0000313" key="5">
    <source>
        <dbReference type="Proteomes" id="UP001147733"/>
    </source>
</evidence>
<reference evidence="4" key="2">
    <citation type="journal article" date="2023" name="IMA Fungus">
        <title>Comparative genomic study of the Penicillium genus elucidates a diverse pangenome and 15 lateral gene transfer events.</title>
        <authorList>
            <person name="Petersen C."/>
            <person name="Sorensen T."/>
            <person name="Nielsen M.R."/>
            <person name="Sondergaard T.E."/>
            <person name="Sorensen J.L."/>
            <person name="Fitzpatrick D.A."/>
            <person name="Frisvad J.C."/>
            <person name="Nielsen K.L."/>
        </authorList>
    </citation>
    <scope>NUCLEOTIDE SEQUENCE</scope>
    <source>
        <strain evidence="4">IBT 23319</strain>
    </source>
</reference>
<dbReference type="EMBL" id="JAPQKT010000005">
    <property type="protein sequence ID" value="KAJ5231468.1"/>
    <property type="molecule type" value="Genomic_DNA"/>
</dbReference>
<dbReference type="OrthoDB" id="4218123at2759"/>
<evidence type="ECO:0000313" key="4">
    <source>
        <dbReference type="EMBL" id="KAJ5231468.1"/>
    </source>
</evidence>
<proteinExistence type="predicted"/>
<feature type="region of interest" description="Disordered" evidence="1">
    <location>
        <begin position="629"/>
        <end position="648"/>
    </location>
</feature>
<feature type="region of interest" description="Disordered" evidence="1">
    <location>
        <begin position="219"/>
        <end position="253"/>
    </location>
</feature>
<evidence type="ECO:0000256" key="2">
    <source>
        <dbReference type="SAM" id="Phobius"/>
    </source>
</evidence>
<feature type="compositionally biased region" description="Polar residues" evidence="1">
    <location>
        <begin position="630"/>
        <end position="648"/>
    </location>
</feature>
<dbReference type="AlphaFoldDB" id="A0A9W9NX81"/>
<feature type="transmembrane region" description="Helical" evidence="2">
    <location>
        <begin position="357"/>
        <end position="375"/>
    </location>
</feature>
<dbReference type="InterPro" id="IPR056019">
    <property type="entry name" value="DUF7598"/>
</dbReference>
<dbReference type="PANTHER" id="PTHR39470">
    <property type="entry name" value="CHROMOSOME 10, WHOLE GENOME SHOTGUN SEQUENCE"/>
    <property type="match status" value="1"/>
</dbReference>
<dbReference type="PANTHER" id="PTHR39470:SF1">
    <property type="entry name" value="CHORISMATE SYNTHASE PROTEIN"/>
    <property type="match status" value="1"/>
</dbReference>
<keyword evidence="2" id="KW-0472">Membrane</keyword>
<feature type="transmembrane region" description="Helical" evidence="2">
    <location>
        <begin position="88"/>
        <end position="108"/>
    </location>
</feature>
<gene>
    <name evidence="4" type="ORF">N7469_006056</name>
</gene>
<keyword evidence="2" id="KW-1133">Transmembrane helix</keyword>
<reference evidence="4" key="1">
    <citation type="submission" date="2022-11" db="EMBL/GenBank/DDBJ databases">
        <authorList>
            <person name="Petersen C."/>
        </authorList>
    </citation>
    <scope>NUCLEOTIDE SEQUENCE</scope>
    <source>
        <strain evidence="4">IBT 23319</strain>
    </source>
</reference>
<dbReference type="Pfam" id="PF24535">
    <property type="entry name" value="DUF7598"/>
    <property type="match status" value="1"/>
</dbReference>
<comment type="caution">
    <text evidence="4">The sequence shown here is derived from an EMBL/GenBank/DDBJ whole genome shotgun (WGS) entry which is preliminary data.</text>
</comment>
<evidence type="ECO:0000259" key="3">
    <source>
        <dbReference type="Pfam" id="PF24535"/>
    </source>
</evidence>
<name>A0A9W9NX81_PENCI</name>
<keyword evidence="5" id="KW-1185">Reference proteome</keyword>
<dbReference type="Proteomes" id="UP001147733">
    <property type="component" value="Unassembled WGS sequence"/>
</dbReference>
<dbReference type="RefSeq" id="XP_056500212.1">
    <property type="nucleotide sequence ID" value="XM_056644974.1"/>
</dbReference>
<feature type="transmembrane region" description="Helical" evidence="2">
    <location>
        <begin position="535"/>
        <end position="559"/>
    </location>
</feature>
<feature type="domain" description="DUF7598" evidence="3">
    <location>
        <begin position="12"/>
        <end position="146"/>
    </location>
</feature>
<evidence type="ECO:0000256" key="1">
    <source>
        <dbReference type="SAM" id="MobiDB-lite"/>
    </source>
</evidence>
<organism evidence="4 5">
    <name type="scientific">Penicillium citrinum</name>
    <dbReference type="NCBI Taxonomy" id="5077"/>
    <lineage>
        <taxon>Eukaryota</taxon>
        <taxon>Fungi</taxon>
        <taxon>Dikarya</taxon>
        <taxon>Ascomycota</taxon>
        <taxon>Pezizomycotina</taxon>
        <taxon>Eurotiomycetes</taxon>
        <taxon>Eurotiomycetidae</taxon>
        <taxon>Eurotiales</taxon>
        <taxon>Aspergillaceae</taxon>
        <taxon>Penicillium</taxon>
    </lineage>
</organism>
<protein>
    <recommendedName>
        <fullName evidence="3">DUF7598 domain-containing protein</fullName>
    </recommendedName>
</protein>
<sequence>MGKLKESLAGPGYVILNTIRAINIIVFLDIIASCVVMEVKIHMLNGFFFFQAVTHAVMALITIILIITELPLFRNYFNRNWPLFGDEAGFLGLAAAMMILGVAVLGNLNTKEMSQDSLGLAFWRIVISAGILAMVMSVMNAVATIIFSHREPRISARQVRIYGAGAKDQVISRTNSQRSLQLGIKREEYPPTYTPEPQRENALKRATKRLTGRFPIKISGPMRMGGNDGDTTHLQPPVHDDAASSHYSRNSEGVPFPEEAYHPAMRQMNAANMVYSALCFQVCVLYPWHHRLDDEFNKLKAEHLRLLQESEENRLQSLLIFFGPVILRRGVAAYRYLNASITSRPPPRPVPWGAERALNFLFIVICLYLFLSFPFQPYAPERNVLNLTKSHLSTSTDLLFNRLARVRSDELLTVADERLKEHLTSVSARKIYLAYGPDTVSNCEFCSTNSLYSYLIFYLPFHVVLPHLIHMMVLLISTSEPLTGSECSRWRGKFTLVGLVLCAVDLFCVFTQDALNGASALEKAGKSGPVGYGFYYISTLARPFVFGVVDMICAGVIYLSSTNRFFFAQPSSVEQLDQGMSAAQKMLQAAKAKFHAANVYRNTVVRDKSLKQRDDLYWQTMAVLEDRTRTGGTNAGINSGSSTDTDSTVMNNIWEEPEVVQAMSRTLAGHGGVDLAQLGMNAQQFVRDATEGLE</sequence>
<dbReference type="GeneID" id="81384141"/>
<feature type="transmembrane region" description="Helical" evidence="2">
    <location>
        <begin position="21"/>
        <end position="41"/>
    </location>
</feature>
<keyword evidence="2" id="KW-0812">Transmembrane</keyword>
<feature type="transmembrane region" description="Helical" evidence="2">
    <location>
        <begin position="47"/>
        <end position="67"/>
    </location>
</feature>
<feature type="transmembrane region" description="Helical" evidence="2">
    <location>
        <begin position="120"/>
        <end position="147"/>
    </location>
</feature>
<feature type="transmembrane region" description="Helical" evidence="2">
    <location>
        <begin position="455"/>
        <end position="476"/>
    </location>
</feature>